<accession>A0A6L9S041</accession>
<proteinExistence type="predicted"/>
<feature type="transmembrane region" description="Helical" evidence="2">
    <location>
        <begin position="49"/>
        <end position="74"/>
    </location>
</feature>
<organism evidence="3 4">
    <name type="scientific">Phytoactinopolyspora halotolerans</name>
    <dbReference type="NCBI Taxonomy" id="1981512"/>
    <lineage>
        <taxon>Bacteria</taxon>
        <taxon>Bacillati</taxon>
        <taxon>Actinomycetota</taxon>
        <taxon>Actinomycetes</taxon>
        <taxon>Jiangellales</taxon>
        <taxon>Jiangellaceae</taxon>
        <taxon>Phytoactinopolyspora</taxon>
    </lineage>
</organism>
<dbReference type="RefSeq" id="WP_163731389.1">
    <property type="nucleotide sequence ID" value="NZ_JAAGOA010000001.1"/>
</dbReference>
<dbReference type="Proteomes" id="UP000475214">
    <property type="component" value="Unassembled WGS sequence"/>
</dbReference>
<keyword evidence="4" id="KW-1185">Reference proteome</keyword>
<evidence type="ECO:0000313" key="4">
    <source>
        <dbReference type="Proteomes" id="UP000475214"/>
    </source>
</evidence>
<keyword evidence="2" id="KW-0472">Membrane</keyword>
<dbReference type="Pfam" id="PF07332">
    <property type="entry name" value="Phage_holin_3_6"/>
    <property type="match status" value="1"/>
</dbReference>
<comment type="caution">
    <text evidence="3">The sequence shown here is derived from an EMBL/GenBank/DDBJ whole genome shotgun (WGS) entry which is preliminary data.</text>
</comment>
<reference evidence="3 4" key="1">
    <citation type="submission" date="2020-02" db="EMBL/GenBank/DDBJ databases">
        <authorList>
            <person name="Li X.-J."/>
            <person name="Han X.-M."/>
        </authorList>
    </citation>
    <scope>NUCLEOTIDE SEQUENCE [LARGE SCALE GENOMIC DNA]</scope>
    <source>
        <strain evidence="3 4">CCTCC AB 2017055</strain>
    </source>
</reference>
<dbReference type="AlphaFoldDB" id="A0A6L9S041"/>
<sequence>MTDSTRHDEPSTRELIAQFSEQTSRLVRDEMRLAVAEVKEKGKHAGVGVGMFSGAGLLSFFGAAALIAAAILALELVLPAWAAALIVAGALFVLAALAALMGRREVGKAKPPPERTVENIKRDVDEMTGRRDHDR</sequence>
<dbReference type="EMBL" id="JAAGOA010000001">
    <property type="protein sequence ID" value="NED98754.1"/>
    <property type="molecule type" value="Genomic_DNA"/>
</dbReference>
<evidence type="ECO:0000256" key="1">
    <source>
        <dbReference type="SAM" id="MobiDB-lite"/>
    </source>
</evidence>
<dbReference type="InterPro" id="IPR009937">
    <property type="entry name" value="Phage_holin_3_6"/>
</dbReference>
<protein>
    <submittedName>
        <fullName evidence="3">Phage holin family protein</fullName>
    </submittedName>
</protein>
<feature type="region of interest" description="Disordered" evidence="1">
    <location>
        <begin position="105"/>
        <end position="135"/>
    </location>
</feature>
<name>A0A6L9S041_9ACTN</name>
<feature type="transmembrane region" description="Helical" evidence="2">
    <location>
        <begin position="80"/>
        <end position="100"/>
    </location>
</feature>
<dbReference type="SUPFAM" id="SSF103473">
    <property type="entry name" value="MFS general substrate transporter"/>
    <property type="match status" value="1"/>
</dbReference>
<dbReference type="InterPro" id="IPR036259">
    <property type="entry name" value="MFS_trans_sf"/>
</dbReference>
<gene>
    <name evidence="3" type="ORF">G1H10_01060</name>
</gene>
<keyword evidence="2" id="KW-1133">Transmembrane helix</keyword>
<evidence type="ECO:0000256" key="2">
    <source>
        <dbReference type="SAM" id="Phobius"/>
    </source>
</evidence>
<evidence type="ECO:0000313" key="3">
    <source>
        <dbReference type="EMBL" id="NED98754.1"/>
    </source>
</evidence>
<keyword evidence="2" id="KW-0812">Transmembrane</keyword>